<sequence>MRQLSQIEHTLESLNKQATQVDRTRGEHHQALFDERLFHGKARLLVPCVEEAQATLSSLTREQQTEKLTRQHAEFLTQRLVAQIEAIQRELSTLSIRKKEPKHRHYFRKSIHRLYQDLAQHQEWERRLKEMVRAQELAVSQASFSQQAQAQQTLIKTEQRLKRCQDSKLKLEKQITFREKSK</sequence>
<keyword evidence="2" id="KW-1185">Reference proteome</keyword>
<organism evidence="1 2">
    <name type="scientific">Vibrio marisflavi CECT 7928</name>
    <dbReference type="NCBI Taxonomy" id="634439"/>
    <lineage>
        <taxon>Bacteria</taxon>
        <taxon>Pseudomonadati</taxon>
        <taxon>Pseudomonadota</taxon>
        <taxon>Gammaproteobacteria</taxon>
        <taxon>Vibrionales</taxon>
        <taxon>Vibrionaceae</taxon>
        <taxon>Vibrio</taxon>
    </lineage>
</organism>
<protein>
    <submittedName>
        <fullName evidence="1">Primosomal replication protein N</fullName>
    </submittedName>
</protein>
<name>A0ABN8E6L6_9VIBR</name>
<dbReference type="InterPro" id="IPR010890">
    <property type="entry name" value="PriC"/>
</dbReference>
<dbReference type="InterPro" id="IPR038338">
    <property type="entry name" value="PriC_sf"/>
</dbReference>
<evidence type="ECO:0000313" key="1">
    <source>
        <dbReference type="EMBL" id="CAH0540624.1"/>
    </source>
</evidence>
<accession>A0ABN8E6L6</accession>
<evidence type="ECO:0000313" key="2">
    <source>
        <dbReference type="Proteomes" id="UP000838748"/>
    </source>
</evidence>
<dbReference type="Proteomes" id="UP000838748">
    <property type="component" value="Unassembled WGS sequence"/>
</dbReference>
<dbReference type="RefSeq" id="WP_237362500.1">
    <property type="nucleotide sequence ID" value="NZ_CAKLDM010000002.1"/>
</dbReference>
<gene>
    <name evidence="1" type="primary">priC</name>
    <name evidence="1" type="ORF">VMF7928_02989</name>
</gene>
<dbReference type="EMBL" id="CAKLDM010000002">
    <property type="protein sequence ID" value="CAH0540624.1"/>
    <property type="molecule type" value="Genomic_DNA"/>
</dbReference>
<comment type="caution">
    <text evidence="1">The sequence shown here is derived from an EMBL/GenBank/DDBJ whole genome shotgun (WGS) entry which is preliminary data.</text>
</comment>
<dbReference type="Gene3D" id="1.20.1270.340">
    <property type="match status" value="1"/>
</dbReference>
<dbReference type="Pfam" id="PF07445">
    <property type="entry name" value="PriC"/>
    <property type="match status" value="1"/>
</dbReference>
<proteinExistence type="predicted"/>
<reference evidence="1" key="1">
    <citation type="submission" date="2021-11" db="EMBL/GenBank/DDBJ databases">
        <authorList>
            <person name="Rodrigo-Torres L."/>
            <person name="Arahal R. D."/>
            <person name="Lucena T."/>
        </authorList>
    </citation>
    <scope>NUCLEOTIDE SEQUENCE</scope>
    <source>
        <strain evidence="1">CECT 7928</strain>
    </source>
</reference>